<dbReference type="InterPro" id="IPR006186">
    <property type="entry name" value="Ser/Thr-sp_prot-phosphatase"/>
</dbReference>
<keyword evidence="3" id="KW-0464">Manganese</keyword>
<dbReference type="PRINTS" id="PR00114">
    <property type="entry name" value="STPHPHTASE"/>
</dbReference>
<gene>
    <name evidence="6" type="ORF">M9Y10_040792</name>
</gene>
<comment type="caution">
    <text evidence="6">The sequence shown here is derived from an EMBL/GenBank/DDBJ whole genome shotgun (WGS) entry which is preliminary data.</text>
</comment>
<dbReference type="Proteomes" id="UP001470230">
    <property type="component" value="Unassembled WGS sequence"/>
</dbReference>
<dbReference type="EMBL" id="JAPFFF010000007">
    <property type="protein sequence ID" value="KAK8885346.1"/>
    <property type="molecule type" value="Genomic_DNA"/>
</dbReference>
<dbReference type="InterPro" id="IPR029052">
    <property type="entry name" value="Metallo-depent_PP-like"/>
</dbReference>
<dbReference type="PROSITE" id="PS00125">
    <property type="entry name" value="SER_THR_PHOSPHATASE"/>
    <property type="match status" value="1"/>
</dbReference>
<keyword evidence="2 4" id="KW-0378">Hydrolase</keyword>
<evidence type="ECO:0000259" key="5">
    <source>
        <dbReference type="PROSITE" id="PS00125"/>
    </source>
</evidence>
<protein>
    <recommendedName>
        <fullName evidence="4">Serine/threonine-protein phosphatase</fullName>
        <ecNumber evidence="4">3.1.3.16</ecNumber>
    </recommendedName>
</protein>
<accession>A0ABR2K341</accession>
<keyword evidence="7" id="KW-1185">Reference proteome</keyword>
<reference evidence="6 7" key="1">
    <citation type="submission" date="2024-04" db="EMBL/GenBank/DDBJ databases">
        <title>Tritrichomonas musculus Genome.</title>
        <authorList>
            <person name="Alves-Ferreira E."/>
            <person name="Grigg M."/>
            <person name="Lorenzi H."/>
            <person name="Galac M."/>
        </authorList>
    </citation>
    <scope>NUCLEOTIDE SEQUENCE [LARGE SCALE GENOMIC DNA]</scope>
    <source>
        <strain evidence="6 7">EAF2021</strain>
    </source>
</reference>
<evidence type="ECO:0000256" key="1">
    <source>
        <dbReference type="ARBA" id="ARBA00022723"/>
    </source>
</evidence>
<dbReference type="InterPro" id="IPR047129">
    <property type="entry name" value="PPA2-like"/>
</dbReference>
<proteinExistence type="inferred from homology"/>
<dbReference type="SUPFAM" id="SSF56300">
    <property type="entry name" value="Metallo-dependent phosphatases"/>
    <property type="match status" value="1"/>
</dbReference>
<name>A0ABR2K341_9EUKA</name>
<dbReference type="PANTHER" id="PTHR45619">
    <property type="entry name" value="SERINE/THREONINE-PROTEIN PHOSPHATASE PP2A-RELATED"/>
    <property type="match status" value="1"/>
</dbReference>
<comment type="catalytic activity">
    <reaction evidence="4">
        <text>O-phospho-L-threonyl-[protein] + H2O = L-threonyl-[protein] + phosphate</text>
        <dbReference type="Rhea" id="RHEA:47004"/>
        <dbReference type="Rhea" id="RHEA-COMP:11060"/>
        <dbReference type="Rhea" id="RHEA-COMP:11605"/>
        <dbReference type="ChEBI" id="CHEBI:15377"/>
        <dbReference type="ChEBI" id="CHEBI:30013"/>
        <dbReference type="ChEBI" id="CHEBI:43474"/>
        <dbReference type="ChEBI" id="CHEBI:61977"/>
        <dbReference type="EC" id="3.1.3.16"/>
    </reaction>
</comment>
<evidence type="ECO:0000256" key="3">
    <source>
        <dbReference type="ARBA" id="ARBA00023211"/>
    </source>
</evidence>
<comment type="similarity">
    <text evidence="4">Belongs to the PPP phosphatase family.</text>
</comment>
<dbReference type="SMART" id="SM00156">
    <property type="entry name" value="PP2Ac"/>
    <property type="match status" value="1"/>
</dbReference>
<feature type="domain" description="Serine/threonine specific protein phosphatases" evidence="5">
    <location>
        <begin position="114"/>
        <end position="119"/>
    </location>
</feature>
<evidence type="ECO:0000313" key="6">
    <source>
        <dbReference type="EMBL" id="KAK8885346.1"/>
    </source>
</evidence>
<evidence type="ECO:0000256" key="4">
    <source>
        <dbReference type="RuleBase" id="RU004273"/>
    </source>
</evidence>
<evidence type="ECO:0000256" key="2">
    <source>
        <dbReference type="ARBA" id="ARBA00022801"/>
    </source>
</evidence>
<organism evidence="6 7">
    <name type="scientific">Tritrichomonas musculus</name>
    <dbReference type="NCBI Taxonomy" id="1915356"/>
    <lineage>
        <taxon>Eukaryota</taxon>
        <taxon>Metamonada</taxon>
        <taxon>Parabasalia</taxon>
        <taxon>Tritrichomonadida</taxon>
        <taxon>Tritrichomonadidae</taxon>
        <taxon>Tritrichomonas</taxon>
    </lineage>
</organism>
<sequence length="310" mass="35842">MSGDNEINEILETIKEGNHLPEIKLVNLMRRLKDILYQECNVLELPVPIIICGDIHGQLFDLFNLFDKVKSCVGNSEPTYLFMGDYVDRGYYSIETFAYLAALKVSHPQKYLLLRGNHESRQVNLQYGFYNDCVQVYGHTGIWTLCNEIFDLLPISAIVDNHFFCVHGGLSKEIKLVEQLDLLQRRTDLPPQGALSDLCWSDPEENITEWTLNKRGAGYLFGKPQVEEFLHLNNLKMVTRSHQLAMEGYQYFFDEQLITVWSAPNYMYRAGNKATVMKVDEHCNFELIGFEAHRDSLTKKPEEMLSTYFS</sequence>
<dbReference type="Gene3D" id="3.60.21.10">
    <property type="match status" value="1"/>
</dbReference>
<dbReference type="EC" id="3.1.3.16" evidence="4"/>
<dbReference type="InterPro" id="IPR004843">
    <property type="entry name" value="Calcineurin-like_PHP"/>
</dbReference>
<keyword evidence="1" id="KW-0479">Metal-binding</keyword>
<evidence type="ECO:0000313" key="7">
    <source>
        <dbReference type="Proteomes" id="UP001470230"/>
    </source>
</evidence>
<dbReference type="Pfam" id="PF00149">
    <property type="entry name" value="Metallophos"/>
    <property type="match status" value="1"/>
</dbReference>